<keyword evidence="3" id="KW-0378">Hydrolase</keyword>
<dbReference type="Gene3D" id="3.40.50.10310">
    <property type="entry name" value="Creatininase"/>
    <property type="match status" value="1"/>
</dbReference>
<keyword evidence="2" id="KW-0479">Metal-binding</keyword>
<dbReference type="RefSeq" id="WP_260189641.1">
    <property type="nucleotide sequence ID" value="NZ_JAFFZE010000004.1"/>
</dbReference>
<proteinExistence type="inferred from homology"/>
<name>A0ABT2J4T3_9PSEU</name>
<evidence type="ECO:0000256" key="4">
    <source>
        <dbReference type="ARBA" id="ARBA00022833"/>
    </source>
</evidence>
<comment type="cofactor">
    <cofactor evidence="1">
        <name>Zn(2+)</name>
        <dbReference type="ChEBI" id="CHEBI:29105"/>
    </cofactor>
</comment>
<dbReference type="PANTHER" id="PTHR35005:SF1">
    <property type="entry name" value="2-AMINO-5-FORMYLAMINO-6-RIBOSYLAMINOPYRIMIDIN-4(3H)-ONE 5'-MONOPHOSPHATE DEFORMYLASE"/>
    <property type="match status" value="1"/>
</dbReference>
<keyword evidence="7" id="KW-1185">Reference proteome</keyword>
<evidence type="ECO:0000256" key="2">
    <source>
        <dbReference type="ARBA" id="ARBA00022723"/>
    </source>
</evidence>
<dbReference type="EMBL" id="JAFFZE010000004">
    <property type="protein sequence ID" value="MCT2582294.1"/>
    <property type="molecule type" value="Genomic_DNA"/>
</dbReference>
<dbReference type="InterPro" id="IPR003785">
    <property type="entry name" value="Creatininase/forma_Hydrolase"/>
</dbReference>
<evidence type="ECO:0000256" key="1">
    <source>
        <dbReference type="ARBA" id="ARBA00001947"/>
    </source>
</evidence>
<reference evidence="6 7" key="1">
    <citation type="submission" date="2021-02" db="EMBL/GenBank/DDBJ databases">
        <title>Actinophytocola xerophila sp. nov., isolated from soil of cotton cropping field.</title>
        <authorList>
            <person name="Huang R."/>
            <person name="Chen X."/>
            <person name="Ge X."/>
            <person name="Liu W."/>
        </authorList>
    </citation>
    <scope>NUCLEOTIDE SEQUENCE [LARGE SCALE GENOMIC DNA]</scope>
    <source>
        <strain evidence="6 7">S1-96</strain>
    </source>
</reference>
<dbReference type="Pfam" id="PF02633">
    <property type="entry name" value="Creatininase"/>
    <property type="match status" value="1"/>
</dbReference>
<sequence>MKWAELTWEEIGDAVAARPVALLPFGAVEEHGPHLTLGADNDAADGIAERLAEAANLLLLPTVPYGQVWSLERFPGSLSVRDETLVNLVTDLADGLARNGVRGLVLMSAHLGNAAALRRATRVLAEKAGLPALHLTYPGLAEISARVRTTPESRPGIMHADEIETSILLALRPERVHLDRARPEYPYYPADFDAAPVRWDEVSTTGVFGDPTRASAETGEAVLEHVVGEATRVIEAWRGRLA</sequence>
<accession>A0ABT2J4T3</accession>
<dbReference type="PANTHER" id="PTHR35005">
    <property type="entry name" value="3-DEHYDRO-SCYLLO-INOSOSE HYDROLASE"/>
    <property type="match status" value="1"/>
</dbReference>
<comment type="caution">
    <text evidence="6">The sequence shown here is derived from an EMBL/GenBank/DDBJ whole genome shotgun (WGS) entry which is preliminary data.</text>
</comment>
<evidence type="ECO:0000313" key="7">
    <source>
        <dbReference type="Proteomes" id="UP001156441"/>
    </source>
</evidence>
<evidence type="ECO:0000256" key="3">
    <source>
        <dbReference type="ARBA" id="ARBA00022801"/>
    </source>
</evidence>
<dbReference type="SUPFAM" id="SSF102215">
    <property type="entry name" value="Creatininase"/>
    <property type="match status" value="1"/>
</dbReference>
<organism evidence="6 7">
    <name type="scientific">Actinophytocola gossypii</name>
    <dbReference type="NCBI Taxonomy" id="2812003"/>
    <lineage>
        <taxon>Bacteria</taxon>
        <taxon>Bacillati</taxon>
        <taxon>Actinomycetota</taxon>
        <taxon>Actinomycetes</taxon>
        <taxon>Pseudonocardiales</taxon>
        <taxon>Pseudonocardiaceae</taxon>
    </lineage>
</organism>
<dbReference type="Proteomes" id="UP001156441">
    <property type="component" value="Unassembled WGS sequence"/>
</dbReference>
<keyword evidence="4" id="KW-0862">Zinc</keyword>
<protein>
    <submittedName>
        <fullName evidence="6">Creatininase family protein</fullName>
    </submittedName>
</protein>
<evidence type="ECO:0000256" key="5">
    <source>
        <dbReference type="ARBA" id="ARBA00024029"/>
    </source>
</evidence>
<comment type="similarity">
    <text evidence="5">Belongs to the creatininase superfamily.</text>
</comment>
<evidence type="ECO:0000313" key="6">
    <source>
        <dbReference type="EMBL" id="MCT2582294.1"/>
    </source>
</evidence>
<gene>
    <name evidence="6" type="ORF">JT362_04035</name>
</gene>
<dbReference type="InterPro" id="IPR024087">
    <property type="entry name" value="Creatininase-like_sf"/>
</dbReference>